<dbReference type="InterPro" id="IPR036388">
    <property type="entry name" value="WH-like_DNA-bd_sf"/>
</dbReference>
<dbReference type="SMART" id="SM00347">
    <property type="entry name" value="HTH_MARR"/>
    <property type="match status" value="1"/>
</dbReference>
<proteinExistence type="predicted"/>
<evidence type="ECO:0000259" key="2">
    <source>
        <dbReference type="PROSITE" id="PS50995"/>
    </source>
</evidence>
<keyword evidence="4" id="KW-1185">Reference proteome</keyword>
<dbReference type="PROSITE" id="PS50995">
    <property type="entry name" value="HTH_MARR_2"/>
    <property type="match status" value="1"/>
</dbReference>
<dbReference type="Pfam" id="PF01047">
    <property type="entry name" value="MarR"/>
    <property type="match status" value="1"/>
</dbReference>
<gene>
    <name evidence="3" type="ORF">WDU99_05445</name>
</gene>
<dbReference type="InterPro" id="IPR036390">
    <property type="entry name" value="WH_DNA-bd_sf"/>
</dbReference>
<sequence length="157" mass="16597">MQKADVITSIVISAHGLARIAARDAGNDASSAQWRALSILERQGGMRLGALAATARTTQPGMTRLIGSLAHAGLVERAADPDDSRATLVTPTPRGLEALHAWRTELRDSLAPRFSALTDEDWSALQRAAEILASRTVGSTPPTNPETTTDTTTGERA</sequence>
<comment type="caution">
    <text evidence="3">The sequence shown here is derived from an EMBL/GenBank/DDBJ whole genome shotgun (WGS) entry which is preliminary data.</text>
</comment>
<dbReference type="EMBL" id="JBBDGM010000003">
    <property type="protein sequence ID" value="MEJ1087756.1"/>
    <property type="molecule type" value="Genomic_DNA"/>
</dbReference>
<dbReference type="RefSeq" id="WP_337331413.1">
    <property type="nucleotide sequence ID" value="NZ_JBBDGM010000003.1"/>
</dbReference>
<dbReference type="InterPro" id="IPR000835">
    <property type="entry name" value="HTH_MarR-typ"/>
</dbReference>
<dbReference type="SUPFAM" id="SSF46785">
    <property type="entry name" value="Winged helix' DNA-binding domain"/>
    <property type="match status" value="1"/>
</dbReference>
<dbReference type="PANTHER" id="PTHR39515:SF2">
    <property type="entry name" value="HTH-TYPE TRANSCRIPTIONAL REGULATOR RV0880"/>
    <property type="match status" value="1"/>
</dbReference>
<feature type="domain" description="HTH marR-type" evidence="2">
    <location>
        <begin position="1"/>
        <end position="134"/>
    </location>
</feature>
<feature type="compositionally biased region" description="Low complexity" evidence="1">
    <location>
        <begin position="145"/>
        <end position="157"/>
    </location>
</feature>
<dbReference type="Gene3D" id="1.10.10.10">
    <property type="entry name" value="Winged helix-like DNA-binding domain superfamily/Winged helix DNA-binding domain"/>
    <property type="match status" value="1"/>
</dbReference>
<reference evidence="3 4" key="1">
    <citation type="submission" date="2024-02" db="EMBL/GenBank/DDBJ databases">
        <authorList>
            <person name="Saticioglu I.B."/>
        </authorList>
    </citation>
    <scope>NUCLEOTIDE SEQUENCE [LARGE SCALE GENOMIC DNA]</scope>
    <source>
        <strain evidence="3 4">Mu-80</strain>
    </source>
</reference>
<dbReference type="InterPro" id="IPR052526">
    <property type="entry name" value="HTH-type_Bedaq_tolerance"/>
</dbReference>
<dbReference type="PANTHER" id="PTHR39515">
    <property type="entry name" value="CONSERVED PROTEIN"/>
    <property type="match status" value="1"/>
</dbReference>
<evidence type="ECO:0000256" key="1">
    <source>
        <dbReference type="SAM" id="MobiDB-lite"/>
    </source>
</evidence>
<evidence type="ECO:0000313" key="4">
    <source>
        <dbReference type="Proteomes" id="UP001371224"/>
    </source>
</evidence>
<evidence type="ECO:0000313" key="3">
    <source>
        <dbReference type="EMBL" id="MEJ1087756.1"/>
    </source>
</evidence>
<name>A0ABU8L8W3_9MICO</name>
<organism evidence="3 4">
    <name type="scientific">Microbacterium bandirmense</name>
    <dbReference type="NCBI Taxonomy" id="3122050"/>
    <lineage>
        <taxon>Bacteria</taxon>
        <taxon>Bacillati</taxon>
        <taxon>Actinomycetota</taxon>
        <taxon>Actinomycetes</taxon>
        <taxon>Micrococcales</taxon>
        <taxon>Microbacteriaceae</taxon>
        <taxon>Microbacterium</taxon>
    </lineage>
</organism>
<feature type="region of interest" description="Disordered" evidence="1">
    <location>
        <begin position="133"/>
        <end position="157"/>
    </location>
</feature>
<protein>
    <submittedName>
        <fullName evidence="3">MarR family transcriptional regulator</fullName>
    </submittedName>
</protein>
<accession>A0ABU8L8W3</accession>
<dbReference type="Proteomes" id="UP001371224">
    <property type="component" value="Unassembled WGS sequence"/>
</dbReference>